<dbReference type="InterPro" id="IPR046363">
    <property type="entry name" value="MS_N_TIM-barrel_dom"/>
</dbReference>
<name>A0A4Q0SXY0_9BACT</name>
<feature type="domain" description="Malate synthase TIM barrel" evidence="9">
    <location>
        <begin position="184"/>
        <end position="429"/>
    </location>
</feature>
<dbReference type="InterPro" id="IPR044856">
    <property type="entry name" value="Malate_synth_C_sf"/>
</dbReference>
<comment type="similarity">
    <text evidence="1 8">Belongs to the malate synthase family.</text>
</comment>
<evidence type="ECO:0000313" key="13">
    <source>
        <dbReference type="Proteomes" id="UP000289437"/>
    </source>
</evidence>
<accession>A0A4Q0SXY0</accession>
<feature type="domain" description="Malate synthase C-terminal" evidence="11">
    <location>
        <begin position="435"/>
        <end position="551"/>
    </location>
</feature>
<feature type="domain" description="Malate synthase N-terminal" evidence="10">
    <location>
        <begin position="31"/>
        <end position="93"/>
    </location>
</feature>
<dbReference type="InterPro" id="IPR001465">
    <property type="entry name" value="Malate_synthase_TIM"/>
</dbReference>
<sequence length="556" mass="62720">MDPSVAKAGWAVFPVSRSIRKVSRMSEYPEGITFSTPLSLRHAEVLTPEAIAFLANLHRTFNARRLELLAARDTRQARLDAGEKPDFLPETRHIRDADWHIAPLPADLLDRRVEITGPVDRKMIINALNCGAKVFMADFEDSTTPTWDNVLEGQLNLRDAVRRTITYEDPKTKKSYKLNDQVAVLFVRARGWHLEERHLLVDGVPMSGGLFDFGLYLFHNAKELLHRGSGPYFYLPKMESHLEARLWNDVFTVAEAALDLPKGSIKATVLIETILATFEMDEILYELRDHSAGLNCGRWDYIFSFIKKFAADTSILLPDRGQVTMTTHFMRSYSRLAIKTCHHRKAPAMGGMSAFIPIKSDLEANERALTQVRADKEREATDGHDGTWVAHPGLVPIALEVFDRVMPQPNQISKQLPEYTCTAEDLLRIPEGTISEAGVRQNVAVGLGYVEAWLRGIGCVPLFNLMEDAATAEISRAQLWQWVHHHAVMDDGLPVTTELVEQVIEDELALTRPKVDDTRFQAYLQAADLMRDLIASRKFTTFLTLPAYDQVFAEGL</sequence>
<evidence type="ECO:0000313" key="12">
    <source>
        <dbReference type="EMBL" id="RXH56043.1"/>
    </source>
</evidence>
<dbReference type="FunFam" id="3.20.20.360:FF:000001">
    <property type="entry name" value="Malate synthase"/>
    <property type="match status" value="1"/>
</dbReference>
<evidence type="ECO:0000259" key="11">
    <source>
        <dbReference type="Pfam" id="PF20659"/>
    </source>
</evidence>
<dbReference type="NCBIfam" id="TIGR01344">
    <property type="entry name" value="malate_syn_A"/>
    <property type="match status" value="1"/>
</dbReference>
<comment type="pathway">
    <text evidence="8">Carbohydrate metabolism; glyoxylate cycle; (S)-malate from isocitrate: step 2/2.</text>
</comment>
<dbReference type="UniPathway" id="UPA00703">
    <property type="reaction ID" value="UER00720"/>
</dbReference>
<dbReference type="FunFam" id="1.20.1220.12:FF:000001">
    <property type="entry name" value="Malate synthase"/>
    <property type="match status" value="1"/>
</dbReference>
<evidence type="ECO:0000256" key="8">
    <source>
        <dbReference type="RuleBase" id="RU000555"/>
    </source>
</evidence>
<dbReference type="AlphaFoldDB" id="A0A4Q0SXY0"/>
<dbReference type="GO" id="GO:0004474">
    <property type="term" value="F:malate synthase activity"/>
    <property type="evidence" value="ECO:0007669"/>
    <property type="project" value="UniProtKB-EC"/>
</dbReference>
<dbReference type="CDD" id="cd00727">
    <property type="entry name" value="malate_synt_A"/>
    <property type="match status" value="1"/>
</dbReference>
<dbReference type="Pfam" id="PF20656">
    <property type="entry name" value="MS_N"/>
    <property type="match status" value="1"/>
</dbReference>
<evidence type="ECO:0000256" key="4">
    <source>
        <dbReference type="ARBA" id="ARBA00022532"/>
    </source>
</evidence>
<dbReference type="Pfam" id="PF01274">
    <property type="entry name" value="MS_TIM-barrel"/>
    <property type="match status" value="1"/>
</dbReference>
<keyword evidence="3 8" id="KW-0329">Glyoxylate bypass</keyword>
<feature type="active site" description="Proton acceptor" evidence="7">
    <location>
        <position position="188"/>
    </location>
</feature>
<dbReference type="PROSITE" id="PS00510">
    <property type="entry name" value="MALATE_SYNTHASE"/>
    <property type="match status" value="1"/>
</dbReference>
<evidence type="ECO:0000256" key="3">
    <source>
        <dbReference type="ARBA" id="ARBA00022435"/>
    </source>
</evidence>
<reference evidence="12 13" key="1">
    <citation type="submission" date="2018-11" db="EMBL/GenBank/DDBJ databases">
        <authorList>
            <person name="Mardanov A.V."/>
            <person name="Ravin N.V."/>
            <person name="Dedysh S.N."/>
        </authorList>
    </citation>
    <scope>NUCLEOTIDE SEQUENCE [LARGE SCALE GENOMIC DNA]</scope>
    <source>
        <strain evidence="12 13">AF10</strain>
    </source>
</reference>
<dbReference type="GO" id="GO:0006097">
    <property type="term" value="P:glyoxylate cycle"/>
    <property type="evidence" value="ECO:0007669"/>
    <property type="project" value="UniProtKB-UniPathway"/>
</dbReference>
<evidence type="ECO:0000256" key="6">
    <source>
        <dbReference type="ARBA" id="ARBA00047918"/>
    </source>
</evidence>
<evidence type="ECO:0000256" key="2">
    <source>
        <dbReference type="ARBA" id="ARBA00012636"/>
    </source>
</evidence>
<dbReference type="GO" id="GO:0006099">
    <property type="term" value="P:tricarboxylic acid cycle"/>
    <property type="evidence" value="ECO:0007669"/>
    <property type="project" value="UniProtKB-KW"/>
</dbReference>
<evidence type="ECO:0000259" key="10">
    <source>
        <dbReference type="Pfam" id="PF20656"/>
    </source>
</evidence>
<dbReference type="Gene3D" id="3.20.20.360">
    <property type="entry name" value="Malate synthase, domain 3"/>
    <property type="match status" value="1"/>
</dbReference>
<dbReference type="SUPFAM" id="SSF51645">
    <property type="entry name" value="Malate synthase G"/>
    <property type="match status" value="1"/>
</dbReference>
<dbReference type="InterPro" id="IPR048355">
    <property type="entry name" value="MS_C"/>
</dbReference>
<dbReference type="EMBL" id="RDSM01000002">
    <property type="protein sequence ID" value="RXH56043.1"/>
    <property type="molecule type" value="Genomic_DNA"/>
</dbReference>
<comment type="caution">
    <text evidence="12">The sequence shown here is derived from an EMBL/GenBank/DDBJ whole genome shotgun (WGS) entry which is preliminary data.</text>
</comment>
<keyword evidence="5 8" id="KW-0808">Transferase</keyword>
<dbReference type="InterPro" id="IPR019830">
    <property type="entry name" value="Malate_synthase_CS"/>
</dbReference>
<dbReference type="PANTHER" id="PTHR42902">
    <property type="entry name" value="MALATE SYNTHASE"/>
    <property type="match status" value="1"/>
</dbReference>
<dbReference type="GO" id="GO:0005737">
    <property type="term" value="C:cytoplasm"/>
    <property type="evidence" value="ECO:0007669"/>
    <property type="project" value="TreeGrafter"/>
</dbReference>
<feature type="active site" description="Proton donor" evidence="7">
    <location>
        <position position="468"/>
    </location>
</feature>
<dbReference type="PANTHER" id="PTHR42902:SF1">
    <property type="entry name" value="MALATE SYNTHASE 1-RELATED"/>
    <property type="match status" value="1"/>
</dbReference>
<dbReference type="InterPro" id="IPR011076">
    <property type="entry name" value="Malate_synth_sf"/>
</dbReference>
<dbReference type="Proteomes" id="UP000289437">
    <property type="component" value="Unassembled WGS sequence"/>
</dbReference>
<proteinExistence type="inferred from homology"/>
<organism evidence="12 13">
    <name type="scientific">Granulicella sibirica</name>
    <dbReference type="NCBI Taxonomy" id="2479048"/>
    <lineage>
        <taxon>Bacteria</taxon>
        <taxon>Pseudomonadati</taxon>
        <taxon>Acidobacteriota</taxon>
        <taxon>Terriglobia</taxon>
        <taxon>Terriglobales</taxon>
        <taxon>Acidobacteriaceae</taxon>
        <taxon>Granulicella</taxon>
    </lineage>
</organism>
<evidence type="ECO:0000259" key="9">
    <source>
        <dbReference type="Pfam" id="PF01274"/>
    </source>
</evidence>
<evidence type="ECO:0000256" key="1">
    <source>
        <dbReference type="ARBA" id="ARBA00006394"/>
    </source>
</evidence>
<dbReference type="InterPro" id="IPR006252">
    <property type="entry name" value="Malate_synthA"/>
</dbReference>
<reference evidence="13" key="2">
    <citation type="submission" date="2019-02" db="EMBL/GenBank/DDBJ databases">
        <title>Granulicella sibirica sp. nov., a psychrotolerant acidobacterium isolated from an organic soil layer in forested tundra, West Siberia.</title>
        <authorList>
            <person name="Oshkin I.Y."/>
            <person name="Kulichevskaya I.S."/>
            <person name="Rijpstra W.I.C."/>
            <person name="Sinninghe Damste J.S."/>
            <person name="Rakitin A.L."/>
            <person name="Ravin N.V."/>
            <person name="Dedysh S.N."/>
        </authorList>
    </citation>
    <scope>NUCLEOTIDE SEQUENCE [LARGE SCALE GENOMIC DNA]</scope>
    <source>
        <strain evidence="13">AF10</strain>
    </source>
</reference>
<evidence type="ECO:0000256" key="7">
    <source>
        <dbReference type="PIRSR" id="PIRSR001363-1"/>
    </source>
</evidence>
<gene>
    <name evidence="12" type="ORF">GRAN_2900</name>
</gene>
<dbReference type="PIRSF" id="PIRSF001363">
    <property type="entry name" value="Malate_synth"/>
    <property type="match status" value="1"/>
</dbReference>
<dbReference type="InterPro" id="IPR048356">
    <property type="entry name" value="MS_N"/>
</dbReference>
<comment type="catalytic activity">
    <reaction evidence="6 8">
        <text>glyoxylate + acetyl-CoA + H2O = (S)-malate + CoA + H(+)</text>
        <dbReference type="Rhea" id="RHEA:18181"/>
        <dbReference type="ChEBI" id="CHEBI:15377"/>
        <dbReference type="ChEBI" id="CHEBI:15378"/>
        <dbReference type="ChEBI" id="CHEBI:15589"/>
        <dbReference type="ChEBI" id="CHEBI:36655"/>
        <dbReference type="ChEBI" id="CHEBI:57287"/>
        <dbReference type="ChEBI" id="CHEBI:57288"/>
        <dbReference type="EC" id="2.3.3.9"/>
    </reaction>
</comment>
<keyword evidence="13" id="KW-1185">Reference proteome</keyword>
<dbReference type="Pfam" id="PF20659">
    <property type="entry name" value="MS_C"/>
    <property type="match status" value="1"/>
</dbReference>
<keyword evidence="4 8" id="KW-0816">Tricarboxylic acid cycle</keyword>
<protein>
    <recommendedName>
        <fullName evidence="2 8">Malate synthase</fullName>
        <ecNumber evidence="2 8">2.3.3.9</ecNumber>
    </recommendedName>
</protein>
<dbReference type="Gene3D" id="1.20.1220.12">
    <property type="entry name" value="Malate synthase, domain III"/>
    <property type="match status" value="1"/>
</dbReference>
<evidence type="ECO:0000256" key="5">
    <source>
        <dbReference type="ARBA" id="ARBA00022679"/>
    </source>
</evidence>
<dbReference type="EC" id="2.3.3.9" evidence="2 8"/>